<dbReference type="RefSeq" id="XP_070921136.1">
    <property type="nucleotide sequence ID" value="XM_071065035.1"/>
</dbReference>
<accession>A0ABQ0GNU4</accession>
<sequence length="470" mass="54560">MASTKTGNAKLSARDLVALDDTEFDQYLANSRSSNGGAIPEIIGLERLLPHQRDIFFQRLKERPGNPDAVAFLTQALTCIVNLVRGDERVYYSELVSDGGRPWYPINLLDEVSENPAKYREMLRYWHSPDQDKPSVFRKQSKEWQRFRQFQKDNRGINDEEAEFAAHVESERRQCERHNDPRGVEFYSQWWKLGGELEDWKYRRDLARGANNKEYENGGFPRYVAAVKNRLARDGYTRDFRLQEDPMRQDTLTTWIEYLSYHIWLDDELEVKTKHLRQVADTAWRELEGSNLLQPNETQEFVLDISNRHQRADETEAALEAVKSAKSEVEAVLKMTQEDGNGAGTPCFTTEERIRMIKEAKSKHEAAEAFYKLLWRRCDRIGNFTWAISNCQEAQERADHHKMMLPWIREQLALIQAESKQARVFGMAVDPARLGRRKQLNGNNVSQNLINKLAAAEYPSIATWLLADIS</sequence>
<evidence type="ECO:0000313" key="1">
    <source>
        <dbReference type="EMBL" id="GAB1319406.1"/>
    </source>
</evidence>
<protein>
    <submittedName>
        <fullName evidence="1">Uncharacterized protein</fullName>
    </submittedName>
</protein>
<gene>
    <name evidence="1" type="ORF">MFIFM68171_09616</name>
</gene>
<name>A0ABQ0GNU4_9PEZI</name>
<comment type="caution">
    <text evidence="1">The sequence shown here is derived from an EMBL/GenBank/DDBJ whole genome shotgun (WGS) entry which is preliminary data.</text>
</comment>
<dbReference type="EMBL" id="BAAFSV010000005">
    <property type="protein sequence ID" value="GAB1319406.1"/>
    <property type="molecule type" value="Genomic_DNA"/>
</dbReference>
<dbReference type="Proteomes" id="UP001628179">
    <property type="component" value="Unassembled WGS sequence"/>
</dbReference>
<proteinExistence type="predicted"/>
<reference evidence="1 2" key="1">
    <citation type="submission" date="2024-09" db="EMBL/GenBank/DDBJ databases">
        <title>Itraconazole resistance in Madurella fahalii resulting from another homologue of gene encoding cytochrome P450 14-alpha sterol demethylase (CYP51).</title>
        <authorList>
            <person name="Yoshioka I."/>
            <person name="Fahal A.H."/>
            <person name="Kaneko S."/>
            <person name="Yaguchi T."/>
        </authorList>
    </citation>
    <scope>NUCLEOTIDE SEQUENCE [LARGE SCALE GENOMIC DNA]</scope>
    <source>
        <strain evidence="1 2">IFM 68171</strain>
    </source>
</reference>
<keyword evidence="2" id="KW-1185">Reference proteome</keyword>
<dbReference type="GeneID" id="98180358"/>
<evidence type="ECO:0000313" key="2">
    <source>
        <dbReference type="Proteomes" id="UP001628179"/>
    </source>
</evidence>
<organism evidence="1 2">
    <name type="scientific">Madurella fahalii</name>
    <dbReference type="NCBI Taxonomy" id="1157608"/>
    <lineage>
        <taxon>Eukaryota</taxon>
        <taxon>Fungi</taxon>
        <taxon>Dikarya</taxon>
        <taxon>Ascomycota</taxon>
        <taxon>Pezizomycotina</taxon>
        <taxon>Sordariomycetes</taxon>
        <taxon>Sordariomycetidae</taxon>
        <taxon>Sordariales</taxon>
        <taxon>Sordariales incertae sedis</taxon>
        <taxon>Madurella</taxon>
    </lineage>
</organism>